<keyword evidence="3" id="KW-0804">Transcription</keyword>
<dbReference type="PROSITE" id="PS50987">
    <property type="entry name" value="HTH_ARSR_2"/>
    <property type="match status" value="1"/>
</dbReference>
<evidence type="ECO:0000256" key="1">
    <source>
        <dbReference type="ARBA" id="ARBA00023015"/>
    </source>
</evidence>
<dbReference type="InterPro" id="IPR036388">
    <property type="entry name" value="WH-like_DNA-bd_sf"/>
</dbReference>
<reference evidence="5 6" key="1">
    <citation type="submission" date="2019-02" db="EMBL/GenBank/DDBJ databases">
        <title>Complete Genome Sequence and Methylome Analysis of free living Spirochaetas.</title>
        <authorList>
            <person name="Fomenkov A."/>
            <person name="Dubinina G."/>
            <person name="Leshcheva N."/>
            <person name="Mikheeva N."/>
            <person name="Grabovich M."/>
            <person name="Vincze T."/>
            <person name="Roberts R.J."/>
        </authorList>
    </citation>
    <scope>NUCLEOTIDE SEQUENCE [LARGE SCALE GENOMIC DNA]</scope>
    <source>
        <strain evidence="5 6">K2</strain>
    </source>
</reference>
<dbReference type="GO" id="GO:0003677">
    <property type="term" value="F:DNA binding"/>
    <property type="evidence" value="ECO:0007669"/>
    <property type="project" value="UniProtKB-KW"/>
</dbReference>
<dbReference type="InterPro" id="IPR051011">
    <property type="entry name" value="Metal_resp_trans_reg"/>
</dbReference>
<dbReference type="SMART" id="SM00418">
    <property type="entry name" value="HTH_ARSR"/>
    <property type="match status" value="1"/>
</dbReference>
<name>A0A5C1QPI7_9SPIO</name>
<sequence>MNNSDDIEDPQVSHDAARIERVKELLVTQDELDHLVQTFKIFGDPSRLKIINALIEDELCVHEIAELMGMSQPAVSHQLRQLKQAHVVNSRRAGKHIFYSLLDEHVIQIFRICQKHLSEG</sequence>
<dbReference type="InterPro" id="IPR036390">
    <property type="entry name" value="WH_DNA-bd_sf"/>
</dbReference>
<dbReference type="AlphaFoldDB" id="A0A5C1QPI7"/>
<proteinExistence type="predicted"/>
<dbReference type="NCBIfam" id="NF033788">
    <property type="entry name" value="HTH_metalloreg"/>
    <property type="match status" value="1"/>
</dbReference>
<dbReference type="Gene3D" id="1.10.10.10">
    <property type="entry name" value="Winged helix-like DNA-binding domain superfamily/Winged helix DNA-binding domain"/>
    <property type="match status" value="1"/>
</dbReference>
<dbReference type="EMBL" id="CP036150">
    <property type="protein sequence ID" value="QEN09377.1"/>
    <property type="molecule type" value="Genomic_DNA"/>
</dbReference>
<dbReference type="PRINTS" id="PR00778">
    <property type="entry name" value="HTHARSR"/>
</dbReference>
<dbReference type="InterPro" id="IPR011991">
    <property type="entry name" value="ArsR-like_HTH"/>
</dbReference>
<evidence type="ECO:0000256" key="3">
    <source>
        <dbReference type="ARBA" id="ARBA00023163"/>
    </source>
</evidence>
<evidence type="ECO:0000259" key="4">
    <source>
        <dbReference type="PROSITE" id="PS50987"/>
    </source>
</evidence>
<keyword evidence="2" id="KW-0238">DNA-binding</keyword>
<organism evidence="5 6">
    <name type="scientific">Oceanispirochaeta crateris</name>
    <dbReference type="NCBI Taxonomy" id="2518645"/>
    <lineage>
        <taxon>Bacteria</taxon>
        <taxon>Pseudomonadati</taxon>
        <taxon>Spirochaetota</taxon>
        <taxon>Spirochaetia</taxon>
        <taxon>Spirochaetales</taxon>
        <taxon>Spirochaetaceae</taxon>
        <taxon>Oceanispirochaeta</taxon>
    </lineage>
</organism>
<evidence type="ECO:0000256" key="2">
    <source>
        <dbReference type="ARBA" id="ARBA00023125"/>
    </source>
</evidence>
<protein>
    <submittedName>
        <fullName evidence="5">ArsR family transcriptional regulator</fullName>
    </submittedName>
</protein>
<dbReference type="InterPro" id="IPR001845">
    <property type="entry name" value="HTH_ArsR_DNA-bd_dom"/>
</dbReference>
<keyword evidence="1" id="KW-0805">Transcription regulation</keyword>
<gene>
    <name evidence="5" type="ORF">EXM22_15845</name>
</gene>
<dbReference type="OrthoDB" id="9794330at2"/>
<evidence type="ECO:0000313" key="5">
    <source>
        <dbReference type="EMBL" id="QEN09377.1"/>
    </source>
</evidence>
<dbReference type="Pfam" id="PF01022">
    <property type="entry name" value="HTH_5"/>
    <property type="match status" value="1"/>
</dbReference>
<keyword evidence="6" id="KW-1185">Reference proteome</keyword>
<dbReference type="SUPFAM" id="SSF46785">
    <property type="entry name" value="Winged helix' DNA-binding domain"/>
    <property type="match status" value="1"/>
</dbReference>
<dbReference type="RefSeq" id="WP_149487452.1">
    <property type="nucleotide sequence ID" value="NZ_CP036150.1"/>
</dbReference>
<dbReference type="CDD" id="cd00090">
    <property type="entry name" value="HTH_ARSR"/>
    <property type="match status" value="1"/>
</dbReference>
<dbReference type="Proteomes" id="UP000324209">
    <property type="component" value="Chromosome"/>
</dbReference>
<evidence type="ECO:0000313" key="6">
    <source>
        <dbReference type="Proteomes" id="UP000324209"/>
    </source>
</evidence>
<dbReference type="KEGG" id="ock:EXM22_15845"/>
<dbReference type="PANTHER" id="PTHR43132:SF6">
    <property type="entry name" value="HTH-TYPE TRANSCRIPTIONAL REPRESSOR CZRA"/>
    <property type="match status" value="1"/>
</dbReference>
<accession>A0A5C1QPI7</accession>
<dbReference type="PANTHER" id="PTHR43132">
    <property type="entry name" value="ARSENICAL RESISTANCE OPERON REPRESSOR ARSR-RELATED"/>
    <property type="match status" value="1"/>
</dbReference>
<feature type="domain" description="HTH arsR-type" evidence="4">
    <location>
        <begin position="27"/>
        <end position="120"/>
    </location>
</feature>
<dbReference type="GO" id="GO:0003700">
    <property type="term" value="F:DNA-binding transcription factor activity"/>
    <property type="evidence" value="ECO:0007669"/>
    <property type="project" value="InterPro"/>
</dbReference>